<evidence type="ECO:0000313" key="1">
    <source>
        <dbReference type="EMBL" id="MDN7013043.1"/>
    </source>
</evidence>
<comment type="caution">
    <text evidence="1">The sequence shown here is derived from an EMBL/GenBank/DDBJ whole genome shotgun (WGS) entry which is preliminary data.</text>
</comment>
<dbReference type="EMBL" id="VCYI01000010">
    <property type="protein sequence ID" value="MDN7013043.1"/>
    <property type="molecule type" value="Genomic_DNA"/>
</dbReference>
<organism evidence="1 2">
    <name type="scientific">Methanoculleus methanifontis</name>
    <dbReference type="NCBI Taxonomy" id="2584086"/>
    <lineage>
        <taxon>Archaea</taxon>
        <taxon>Methanobacteriati</taxon>
        <taxon>Methanobacteriota</taxon>
        <taxon>Stenosarchaea group</taxon>
        <taxon>Methanomicrobia</taxon>
        <taxon>Methanomicrobiales</taxon>
        <taxon>Methanomicrobiaceae</taxon>
        <taxon>Methanoculleus</taxon>
    </lineage>
</organism>
<name>A0ABT8M2Y9_9EURY</name>
<keyword evidence="2" id="KW-1185">Reference proteome</keyword>
<accession>A0ABT8M2Y9</accession>
<evidence type="ECO:0000313" key="2">
    <source>
        <dbReference type="Proteomes" id="UP001168423"/>
    </source>
</evidence>
<gene>
    <name evidence="1" type="ORF">FGW20_08320</name>
</gene>
<protein>
    <submittedName>
        <fullName evidence="1">Uncharacterized protein</fullName>
    </submittedName>
</protein>
<reference evidence="1" key="1">
    <citation type="submission" date="2019-05" db="EMBL/GenBank/DDBJ databases">
        <title>Isolation and characterization of methanogens from the cold seep sediment at Four-Way Closure Ridge.</title>
        <authorList>
            <person name="You Y.-T."/>
            <person name="Chen S.-C."/>
            <person name="Zhang W.-L."/>
            <person name="Lai M.-C."/>
        </authorList>
    </citation>
    <scope>NUCLEOTIDE SEQUENCE</scope>
    <source>
        <strain evidence="1">FWC-SCC3</strain>
    </source>
</reference>
<proteinExistence type="predicted"/>
<dbReference type="Proteomes" id="UP001168423">
    <property type="component" value="Unassembled WGS sequence"/>
</dbReference>
<dbReference type="RefSeq" id="WP_301677630.1">
    <property type="nucleotide sequence ID" value="NZ_VCYI01000010.1"/>
</dbReference>
<sequence>MTGAESSFWTPARALVTIGAILLIVVTAGCVSTPAETATDAAVRELHAAVNAQDIGLGNITNIDSEFVDGKFVVYSGDPAGIMYAHEKFVESAKHVERAKQHLGEARHNMDNSEDLLMNGRMFQAALIVDNIAQRGISLTSELGKPSPNATVCMIDAGLIERYLPERDDMLRLAGVL</sequence>